<dbReference type="Proteomes" id="UP000050482">
    <property type="component" value="Unassembled WGS sequence"/>
</dbReference>
<dbReference type="PATRIC" id="fig|471514.4.peg.1050"/>
<keyword evidence="3" id="KW-1185">Reference proteome</keyword>
<feature type="domain" description="IstB-like ATP-binding" evidence="1">
    <location>
        <begin position="86"/>
        <end position="207"/>
    </location>
</feature>
<dbReference type="InterPro" id="IPR002611">
    <property type="entry name" value="IstB_ATP-bd"/>
</dbReference>
<accession>A0A0N8PNN3</accession>
<dbReference type="InterPro" id="IPR027417">
    <property type="entry name" value="P-loop_NTPase"/>
</dbReference>
<dbReference type="PANTHER" id="PTHR30050:SF10">
    <property type="entry name" value="PHAGE-LIKE ELEMENT PBSX PROTEIN XKDC"/>
    <property type="match status" value="1"/>
</dbReference>
<evidence type="ECO:0000259" key="1">
    <source>
        <dbReference type="Pfam" id="PF01695"/>
    </source>
</evidence>
<dbReference type="GO" id="GO:0006260">
    <property type="term" value="P:DNA replication"/>
    <property type="evidence" value="ECO:0007669"/>
    <property type="project" value="TreeGrafter"/>
</dbReference>
<dbReference type="Pfam" id="PF01695">
    <property type="entry name" value="IstB_IS21"/>
    <property type="match status" value="1"/>
</dbReference>
<evidence type="ECO:0000313" key="3">
    <source>
        <dbReference type="Proteomes" id="UP000050482"/>
    </source>
</evidence>
<comment type="caution">
    <text evidence="2">The sequence shown here is derived from an EMBL/GenBank/DDBJ whole genome shotgun (WGS) entry which is preliminary data.</text>
</comment>
<organism evidence="2 3">
    <name type="scientific">Alicyclobacillus ferrooxydans</name>
    <dbReference type="NCBI Taxonomy" id="471514"/>
    <lineage>
        <taxon>Bacteria</taxon>
        <taxon>Bacillati</taxon>
        <taxon>Bacillota</taxon>
        <taxon>Bacilli</taxon>
        <taxon>Bacillales</taxon>
        <taxon>Alicyclobacillaceae</taxon>
        <taxon>Alicyclobacillus</taxon>
    </lineage>
</organism>
<evidence type="ECO:0000313" key="2">
    <source>
        <dbReference type="EMBL" id="KPV42005.1"/>
    </source>
</evidence>
<dbReference type="EMBL" id="LJCO01000085">
    <property type="protein sequence ID" value="KPV42005.1"/>
    <property type="molecule type" value="Genomic_DNA"/>
</dbReference>
<sequence>MKLFDWSVHPPALKRHHVESCRCVPRKRVDKALKHSHISEEFRKRTFETFETQGKDKRIQMAYRLAKRYAETFEERRGESKNWFGIVGAVGIGKTHLLCAIANALLSRGIFVRYFNFVTGFKEMFAKYDQGGQAVEEIRWELMTCEVLMIDDLAKGKFDRRAKSVGINKSVFDEIYALIDFRYENNLPVIWSSEMYAELASDGVIGEATASRLFERSYIADMTYKDGEPKGSLNHRLLGFEG</sequence>
<gene>
    <name evidence="2" type="ORF">AN477_19745</name>
</gene>
<name>A0A0N8PNN3_9BACL</name>
<dbReference type="PANTHER" id="PTHR30050">
    <property type="entry name" value="CHROMOSOMAL REPLICATION INITIATOR PROTEIN DNAA"/>
    <property type="match status" value="1"/>
</dbReference>
<dbReference type="Gene3D" id="3.40.50.300">
    <property type="entry name" value="P-loop containing nucleotide triphosphate hydrolases"/>
    <property type="match status" value="1"/>
</dbReference>
<dbReference type="AlphaFoldDB" id="A0A0N8PNN3"/>
<dbReference type="SUPFAM" id="SSF52540">
    <property type="entry name" value="P-loop containing nucleoside triphosphate hydrolases"/>
    <property type="match status" value="1"/>
</dbReference>
<protein>
    <recommendedName>
        <fullName evidence="1">IstB-like ATP-binding domain-containing protein</fullName>
    </recommendedName>
</protein>
<dbReference type="STRING" id="471514.AN477_19745"/>
<proteinExistence type="predicted"/>
<reference evidence="2 3" key="1">
    <citation type="submission" date="2015-09" db="EMBL/GenBank/DDBJ databases">
        <title>Draft genome sequence of Alicyclobacillus ferrooxydans DSM 22381.</title>
        <authorList>
            <person name="Hemp J."/>
        </authorList>
    </citation>
    <scope>NUCLEOTIDE SEQUENCE [LARGE SCALE GENOMIC DNA]</scope>
    <source>
        <strain evidence="2 3">TC-34</strain>
    </source>
</reference>
<dbReference type="GO" id="GO:0005524">
    <property type="term" value="F:ATP binding"/>
    <property type="evidence" value="ECO:0007669"/>
    <property type="project" value="InterPro"/>
</dbReference>